<protein>
    <submittedName>
        <fullName evidence="1">Uncharacterized protein</fullName>
    </submittedName>
</protein>
<comment type="caution">
    <text evidence="1">The sequence shown here is derived from an EMBL/GenBank/DDBJ whole genome shotgun (WGS) entry which is preliminary data.</text>
</comment>
<evidence type="ECO:0000313" key="2">
    <source>
        <dbReference type="Proteomes" id="UP000076154"/>
    </source>
</evidence>
<sequence length="66" mass="7333">MKAAHRGATHRSASNTNTAGQYWRNICDNRECCRSPRGPELQNICAAKMSVLAPEYFGNTTMVPFT</sequence>
<reference evidence="1" key="1">
    <citation type="submission" date="2018-04" db="EMBL/GenBank/DDBJ databases">
        <title>Whole genome sequencing of Hypsizygus marmoreus.</title>
        <authorList>
            <person name="Choi I.-G."/>
            <person name="Min B."/>
            <person name="Kim J.-G."/>
            <person name="Kim S."/>
            <person name="Oh Y.-L."/>
            <person name="Kong W.-S."/>
            <person name="Park H."/>
            <person name="Jeong J."/>
            <person name="Song E.-S."/>
        </authorList>
    </citation>
    <scope>NUCLEOTIDE SEQUENCE [LARGE SCALE GENOMIC DNA]</scope>
    <source>
        <strain evidence="1">51987-8</strain>
    </source>
</reference>
<proteinExistence type="predicted"/>
<dbReference type="InParanoid" id="A0A369JIF0"/>
<evidence type="ECO:0000313" key="1">
    <source>
        <dbReference type="EMBL" id="RDB21648.1"/>
    </source>
</evidence>
<keyword evidence="2" id="KW-1185">Reference proteome</keyword>
<dbReference type="EMBL" id="LUEZ02000054">
    <property type="protein sequence ID" value="RDB21648.1"/>
    <property type="molecule type" value="Genomic_DNA"/>
</dbReference>
<accession>A0A369JIF0</accession>
<gene>
    <name evidence="1" type="ORF">Hypma_011175</name>
</gene>
<organism evidence="1 2">
    <name type="scientific">Hypsizygus marmoreus</name>
    <name type="common">White beech mushroom</name>
    <name type="synonym">Agaricus marmoreus</name>
    <dbReference type="NCBI Taxonomy" id="39966"/>
    <lineage>
        <taxon>Eukaryota</taxon>
        <taxon>Fungi</taxon>
        <taxon>Dikarya</taxon>
        <taxon>Basidiomycota</taxon>
        <taxon>Agaricomycotina</taxon>
        <taxon>Agaricomycetes</taxon>
        <taxon>Agaricomycetidae</taxon>
        <taxon>Agaricales</taxon>
        <taxon>Tricholomatineae</taxon>
        <taxon>Lyophyllaceae</taxon>
        <taxon>Hypsizygus</taxon>
    </lineage>
</organism>
<dbReference type="Proteomes" id="UP000076154">
    <property type="component" value="Unassembled WGS sequence"/>
</dbReference>
<name>A0A369JIF0_HYPMA</name>
<dbReference type="AlphaFoldDB" id="A0A369JIF0"/>